<name>W9GUJ0_9PROT</name>
<dbReference type="Proteomes" id="UP000019486">
    <property type="component" value="Unassembled WGS sequence"/>
</dbReference>
<proteinExistence type="predicted"/>
<reference evidence="1 2" key="1">
    <citation type="submission" date="2013-08" db="EMBL/GenBank/DDBJ databases">
        <title>The genome sequence of Skermanella stibiiresistens.</title>
        <authorList>
            <person name="Zhu W."/>
            <person name="Wang G."/>
        </authorList>
    </citation>
    <scope>NUCLEOTIDE SEQUENCE [LARGE SCALE GENOMIC DNA]</scope>
    <source>
        <strain evidence="1 2">SB22</strain>
    </source>
</reference>
<gene>
    <name evidence="1" type="ORF">N825_28725</name>
</gene>
<protein>
    <submittedName>
        <fullName evidence="1">Uncharacterized protein</fullName>
    </submittedName>
</protein>
<dbReference type="AlphaFoldDB" id="W9GUJ0"/>
<accession>W9GUJ0</accession>
<evidence type="ECO:0000313" key="1">
    <source>
        <dbReference type="EMBL" id="EWY36331.1"/>
    </source>
</evidence>
<dbReference type="STRING" id="1385369.N825_28725"/>
<dbReference type="OrthoDB" id="8453416at2"/>
<dbReference type="RefSeq" id="WP_037460908.1">
    <property type="nucleotide sequence ID" value="NZ_AVFL01000046.1"/>
</dbReference>
<dbReference type="EMBL" id="AVFL01000046">
    <property type="protein sequence ID" value="EWY36331.1"/>
    <property type="molecule type" value="Genomic_DNA"/>
</dbReference>
<keyword evidence="2" id="KW-1185">Reference proteome</keyword>
<organism evidence="1 2">
    <name type="scientific">Skermanella stibiiresistens SB22</name>
    <dbReference type="NCBI Taxonomy" id="1385369"/>
    <lineage>
        <taxon>Bacteria</taxon>
        <taxon>Pseudomonadati</taxon>
        <taxon>Pseudomonadota</taxon>
        <taxon>Alphaproteobacteria</taxon>
        <taxon>Rhodospirillales</taxon>
        <taxon>Azospirillaceae</taxon>
        <taxon>Skermanella</taxon>
    </lineage>
</organism>
<comment type="caution">
    <text evidence="1">The sequence shown here is derived from an EMBL/GenBank/DDBJ whole genome shotgun (WGS) entry which is preliminary data.</text>
</comment>
<sequence length="151" mass="16810">MKLEATALALIGLEMMGVAPKFAVKLPPPFDTPLAAFEHFRGFLVSDIGRTGMDHRGELGGITTIASLTYFKDYLQNYLNNEVEGLPRNEGGAGAKTQEYMEEFLKIVQEWQDPATGYSGPSNWGDGRLYKSADLSYTFHIISYRRGNVDH</sequence>
<evidence type="ECO:0000313" key="2">
    <source>
        <dbReference type="Proteomes" id="UP000019486"/>
    </source>
</evidence>